<reference evidence="9" key="1">
    <citation type="submission" date="2017-09" db="EMBL/GenBank/DDBJ databases">
        <title>Depth-based differentiation of microbial function through sediment-hosted aquifers and enrichment of novel symbionts in the deep terrestrial subsurface.</title>
        <authorList>
            <person name="Probst A.J."/>
            <person name="Ladd B."/>
            <person name="Jarett J.K."/>
            <person name="Geller-Mcgrath D.E."/>
            <person name="Sieber C.M.K."/>
            <person name="Emerson J.B."/>
            <person name="Anantharaman K."/>
            <person name="Thomas B.C."/>
            <person name="Malmstrom R."/>
            <person name="Stieglmeier M."/>
            <person name="Klingl A."/>
            <person name="Woyke T."/>
            <person name="Ryan C.M."/>
            <person name="Banfield J.F."/>
        </authorList>
    </citation>
    <scope>NUCLEOTIDE SEQUENCE [LARGE SCALE GENOMIC DNA]</scope>
</reference>
<dbReference type="FunFam" id="2.40.30.10:FF:000004">
    <property type="entry name" value="50S ribosomal protein L3"/>
    <property type="match status" value="1"/>
</dbReference>
<dbReference type="EMBL" id="PFQX01000044">
    <property type="protein sequence ID" value="PJC65349.1"/>
    <property type="molecule type" value="Genomic_DNA"/>
</dbReference>
<protein>
    <recommendedName>
        <fullName evidence="6">50S ribosomal protein L3</fullName>
    </recommendedName>
</protein>
<evidence type="ECO:0000256" key="5">
    <source>
        <dbReference type="ARBA" id="ARBA00023274"/>
    </source>
</evidence>
<evidence type="ECO:0000256" key="2">
    <source>
        <dbReference type="ARBA" id="ARBA00022730"/>
    </source>
</evidence>
<sequence>VPVTLVKLPEETGELEFKAGDLVTVSGTSKGRGFQGVVKRHGFHGGPKTHGQKNRWRAPGSIGATAPQRVIKGTRMAGRMGGDRVTLKNLTVVDIDNEKGVISLKGAVPGARGTVVEISPAVK</sequence>
<dbReference type="GO" id="GO:0003735">
    <property type="term" value="F:structural constituent of ribosome"/>
    <property type="evidence" value="ECO:0007669"/>
    <property type="project" value="UniProtKB-UniRule"/>
</dbReference>
<dbReference type="Pfam" id="PF00297">
    <property type="entry name" value="Ribosomal_L3"/>
    <property type="match status" value="1"/>
</dbReference>
<dbReference type="GO" id="GO:0022625">
    <property type="term" value="C:cytosolic large ribosomal subunit"/>
    <property type="evidence" value="ECO:0007669"/>
    <property type="project" value="TreeGrafter"/>
</dbReference>
<evidence type="ECO:0000256" key="1">
    <source>
        <dbReference type="ARBA" id="ARBA00006540"/>
    </source>
</evidence>
<dbReference type="PANTHER" id="PTHR11229:SF16">
    <property type="entry name" value="LARGE RIBOSOMAL SUBUNIT PROTEIN UL3C"/>
    <property type="match status" value="1"/>
</dbReference>
<evidence type="ECO:0000313" key="8">
    <source>
        <dbReference type="EMBL" id="PJC65349.1"/>
    </source>
</evidence>
<comment type="caution">
    <text evidence="8">The sequence shown here is derived from an EMBL/GenBank/DDBJ whole genome shotgun (WGS) entry which is preliminary data.</text>
</comment>
<organism evidence="8 9">
    <name type="scientific">Candidatus Colwellbacteria bacterium CG_4_9_14_0_2_um_filter_50_12</name>
    <dbReference type="NCBI Taxonomy" id="1974538"/>
    <lineage>
        <taxon>Bacteria</taxon>
        <taxon>Candidatus Colwelliibacteriota</taxon>
    </lineage>
</organism>
<dbReference type="Proteomes" id="UP000229674">
    <property type="component" value="Unassembled WGS sequence"/>
</dbReference>
<dbReference type="InterPro" id="IPR019927">
    <property type="entry name" value="Ribosomal_uL3_bac/org-type"/>
</dbReference>
<accession>A0A2M8G122</accession>
<dbReference type="InterPro" id="IPR000597">
    <property type="entry name" value="Ribosomal_uL3"/>
</dbReference>
<name>A0A2M8G122_9BACT</name>
<keyword evidence="5" id="KW-0687">Ribonucleoprotein</keyword>
<gene>
    <name evidence="8" type="primary">rplC</name>
    <name evidence="8" type="ORF">CO020_01045</name>
</gene>
<dbReference type="AlphaFoldDB" id="A0A2M8G122"/>
<evidence type="ECO:0000256" key="4">
    <source>
        <dbReference type="ARBA" id="ARBA00022980"/>
    </source>
</evidence>
<dbReference type="GO" id="GO:0019843">
    <property type="term" value="F:rRNA binding"/>
    <property type="evidence" value="ECO:0007669"/>
    <property type="project" value="UniProtKB-KW"/>
</dbReference>
<dbReference type="NCBIfam" id="TIGR03625">
    <property type="entry name" value="L3_bact"/>
    <property type="match status" value="1"/>
</dbReference>
<evidence type="ECO:0000256" key="6">
    <source>
        <dbReference type="NCBIfam" id="TIGR03625"/>
    </source>
</evidence>
<keyword evidence="2" id="KW-0699">rRNA-binding</keyword>
<keyword evidence="4 8" id="KW-0689">Ribosomal protein</keyword>
<dbReference type="InterPro" id="IPR009000">
    <property type="entry name" value="Transl_B-barrel_sf"/>
</dbReference>
<feature type="region of interest" description="Disordered" evidence="7">
    <location>
        <begin position="37"/>
        <end position="61"/>
    </location>
</feature>
<keyword evidence="3" id="KW-0694">RNA-binding</keyword>
<comment type="similarity">
    <text evidence="1">Belongs to the universal ribosomal protein uL3 family.</text>
</comment>
<evidence type="ECO:0000313" key="9">
    <source>
        <dbReference type="Proteomes" id="UP000229674"/>
    </source>
</evidence>
<dbReference type="GO" id="GO:0006412">
    <property type="term" value="P:translation"/>
    <property type="evidence" value="ECO:0007669"/>
    <property type="project" value="UniProtKB-UniRule"/>
</dbReference>
<dbReference type="SUPFAM" id="SSF50447">
    <property type="entry name" value="Translation proteins"/>
    <property type="match status" value="1"/>
</dbReference>
<dbReference type="PANTHER" id="PTHR11229">
    <property type="entry name" value="50S RIBOSOMAL PROTEIN L3"/>
    <property type="match status" value="1"/>
</dbReference>
<feature type="non-terminal residue" evidence="8">
    <location>
        <position position="1"/>
    </location>
</feature>
<evidence type="ECO:0000256" key="7">
    <source>
        <dbReference type="SAM" id="MobiDB-lite"/>
    </source>
</evidence>
<proteinExistence type="inferred from homology"/>
<dbReference type="Gene3D" id="2.40.30.10">
    <property type="entry name" value="Translation factors"/>
    <property type="match status" value="1"/>
</dbReference>
<evidence type="ECO:0000256" key="3">
    <source>
        <dbReference type="ARBA" id="ARBA00022884"/>
    </source>
</evidence>